<keyword evidence="6" id="KW-0808">Transferase</keyword>
<dbReference type="EMBL" id="JABANE010000015">
    <property type="protein sequence ID" value="NME67820.1"/>
    <property type="molecule type" value="Genomic_DNA"/>
</dbReference>
<dbReference type="InterPro" id="IPR017850">
    <property type="entry name" value="Alkaline_phosphatase_core_sf"/>
</dbReference>
<dbReference type="PANTHER" id="PTHR42693">
    <property type="entry name" value="ARYLSULFATASE FAMILY MEMBER"/>
    <property type="match status" value="1"/>
</dbReference>
<dbReference type="PANTHER" id="PTHR42693:SF53">
    <property type="entry name" value="ENDO-4-O-SULFATASE"/>
    <property type="match status" value="1"/>
</dbReference>
<protein>
    <submittedName>
        <fullName evidence="6">Sulfatase-like hydrolase/transferase</fullName>
    </submittedName>
</protein>
<dbReference type="GO" id="GO:0016740">
    <property type="term" value="F:transferase activity"/>
    <property type="evidence" value="ECO:0007669"/>
    <property type="project" value="UniProtKB-KW"/>
</dbReference>
<proteinExistence type="inferred from homology"/>
<dbReference type="GO" id="GO:0004065">
    <property type="term" value="F:arylsulfatase activity"/>
    <property type="evidence" value="ECO:0007669"/>
    <property type="project" value="TreeGrafter"/>
</dbReference>
<dbReference type="Proteomes" id="UP000576082">
    <property type="component" value="Unassembled WGS sequence"/>
</dbReference>
<dbReference type="InterPro" id="IPR050738">
    <property type="entry name" value="Sulfatase"/>
</dbReference>
<evidence type="ECO:0000256" key="1">
    <source>
        <dbReference type="ARBA" id="ARBA00008779"/>
    </source>
</evidence>
<dbReference type="PROSITE" id="PS00523">
    <property type="entry name" value="SULFATASE_1"/>
    <property type="match status" value="1"/>
</dbReference>
<evidence type="ECO:0000313" key="7">
    <source>
        <dbReference type="Proteomes" id="UP000576082"/>
    </source>
</evidence>
<feature type="domain" description="Sulfatase N-terminal" evidence="5">
    <location>
        <begin position="29"/>
        <end position="344"/>
    </location>
</feature>
<dbReference type="InterPro" id="IPR024607">
    <property type="entry name" value="Sulfatase_CS"/>
</dbReference>
<dbReference type="Gene3D" id="3.30.1120.10">
    <property type="match status" value="1"/>
</dbReference>
<name>A0A7X9P1Z6_9BACT</name>
<dbReference type="SUPFAM" id="SSF53649">
    <property type="entry name" value="Alkaline phosphatase-like"/>
    <property type="match status" value="1"/>
</dbReference>
<accession>A0A7X9P1Z6</accession>
<comment type="similarity">
    <text evidence="1">Belongs to the sulfatase family.</text>
</comment>
<reference evidence="6 7" key="1">
    <citation type="submission" date="2020-04" db="EMBL/GenBank/DDBJ databases">
        <title>Flammeovirga sp. SR4, a novel species isolated from seawater.</title>
        <authorList>
            <person name="Wang X."/>
        </authorList>
    </citation>
    <scope>NUCLEOTIDE SEQUENCE [LARGE SCALE GENOMIC DNA]</scope>
    <source>
        <strain evidence="6 7">ATCC 23126</strain>
    </source>
</reference>
<sequence>MKGIVYLLIFLIPCFQLFAQKGNKKTKQPNIILFFTDDGGYADFGFQGSKEIKTPQLDKLANAGLVFSQGYVTASVCGPSRAGLITGQYQQKFGYEENNVPGYMSESSKLLDVDMGLPTDIKTMGDYMKELGYATAFYGKWHLGDADKFHPTKRGFDEFYGFRGGDRSYFAYEKFPHPDKRMERNMNNFEEPNKYATDVFAEETIKFIEKHKDEPFFIFLSYNAVHTPIETTEEDLALFPELEGRRKELAAMTWAMDRASGNVLQKLEELGLDDNTLIVFTNDNGGPSDKNGSINLPLAGTKSNHLEGGIRVPFTMTWKGQISKKSKFDFPVSTFDLLPTFYAAGGGDVSKLKDVDGVDLMPYIKGDVKGRPHETLFWKKETRAAVRSGDWKLIRYSDRPAELYNIEKDESELNNLAYKETDKVKELFKLLYEWELTLERPLWQLKRQFEKYDNDRMDKYKLGNEQNN</sequence>
<dbReference type="Gene3D" id="3.40.720.10">
    <property type="entry name" value="Alkaline Phosphatase, subunit A"/>
    <property type="match status" value="1"/>
</dbReference>
<evidence type="ECO:0000313" key="6">
    <source>
        <dbReference type="EMBL" id="NME67820.1"/>
    </source>
</evidence>
<keyword evidence="3 6" id="KW-0378">Hydrolase</keyword>
<keyword evidence="4" id="KW-0106">Calcium</keyword>
<organism evidence="6 7">
    <name type="scientific">Flammeovirga aprica JL-4</name>
    <dbReference type="NCBI Taxonomy" id="694437"/>
    <lineage>
        <taxon>Bacteria</taxon>
        <taxon>Pseudomonadati</taxon>
        <taxon>Bacteroidota</taxon>
        <taxon>Cytophagia</taxon>
        <taxon>Cytophagales</taxon>
        <taxon>Flammeovirgaceae</taxon>
        <taxon>Flammeovirga</taxon>
    </lineage>
</organism>
<evidence type="ECO:0000256" key="2">
    <source>
        <dbReference type="ARBA" id="ARBA00022723"/>
    </source>
</evidence>
<keyword evidence="2" id="KW-0479">Metal-binding</keyword>
<comment type="caution">
    <text evidence="6">The sequence shown here is derived from an EMBL/GenBank/DDBJ whole genome shotgun (WGS) entry which is preliminary data.</text>
</comment>
<evidence type="ECO:0000256" key="3">
    <source>
        <dbReference type="ARBA" id="ARBA00022801"/>
    </source>
</evidence>
<dbReference type="GO" id="GO:0046872">
    <property type="term" value="F:metal ion binding"/>
    <property type="evidence" value="ECO:0007669"/>
    <property type="project" value="UniProtKB-KW"/>
</dbReference>
<dbReference type="RefSeq" id="WP_169656147.1">
    <property type="nucleotide sequence ID" value="NZ_JABANE010000015.1"/>
</dbReference>
<keyword evidence="7" id="KW-1185">Reference proteome</keyword>
<evidence type="ECO:0000259" key="5">
    <source>
        <dbReference type="Pfam" id="PF00884"/>
    </source>
</evidence>
<dbReference type="AlphaFoldDB" id="A0A7X9P1Z6"/>
<dbReference type="InterPro" id="IPR000917">
    <property type="entry name" value="Sulfatase_N"/>
</dbReference>
<gene>
    <name evidence="6" type="ORF">HHU12_07590</name>
</gene>
<evidence type="ECO:0000256" key="4">
    <source>
        <dbReference type="ARBA" id="ARBA00022837"/>
    </source>
</evidence>
<dbReference type="Pfam" id="PF00884">
    <property type="entry name" value="Sulfatase"/>
    <property type="match status" value="1"/>
</dbReference>